<dbReference type="Pfam" id="PF17953">
    <property type="entry name" value="Csm4_C"/>
    <property type="match status" value="1"/>
</dbReference>
<accession>A0ABX6BT09</accession>
<protein>
    <recommendedName>
        <fullName evidence="2">CRISPR system Cms protein Csm4</fullName>
    </recommendedName>
</protein>
<dbReference type="InterPro" id="IPR005510">
    <property type="entry name" value="Csm4"/>
</dbReference>
<dbReference type="InterPro" id="IPR005537">
    <property type="entry name" value="RAMP_III_fam"/>
</dbReference>
<evidence type="ECO:0000256" key="2">
    <source>
        <dbReference type="ARBA" id="ARBA00016109"/>
    </source>
</evidence>
<feature type="domain" description="Csm4 C-terminal" evidence="6">
    <location>
        <begin position="212"/>
        <end position="302"/>
    </location>
</feature>
<dbReference type="Proteomes" id="UP000325462">
    <property type="component" value="Chromosome"/>
</dbReference>
<organism evidence="7 8">
    <name type="scientific">Staphylococcus lugdunensis</name>
    <dbReference type="NCBI Taxonomy" id="28035"/>
    <lineage>
        <taxon>Bacteria</taxon>
        <taxon>Bacillati</taxon>
        <taxon>Bacillota</taxon>
        <taxon>Bacilli</taxon>
        <taxon>Bacillales</taxon>
        <taxon>Staphylococcaceae</taxon>
        <taxon>Staphylococcus</taxon>
    </lineage>
</organism>
<keyword evidence="8" id="KW-1185">Reference proteome</keyword>
<dbReference type="NCBIfam" id="TIGR01903">
    <property type="entry name" value="cas5_csm4"/>
    <property type="match status" value="1"/>
</dbReference>
<comment type="similarity">
    <text evidence="1">Belongs to the CRISPR-associated Csm4 family.</text>
</comment>
<reference evidence="7 8" key="1">
    <citation type="submission" date="2019-07" db="EMBL/GenBank/DDBJ databases">
        <title>Comparative genome analysis of staphylococcus lugdunensis shows clonal complex-dependent diversity of the putative virulence factor, ess/type vii locus.</title>
        <authorList>
            <person name="Lebeurre J."/>
            <person name="Dahyot S."/>
            <person name="Diene S."/>
            <person name="Paulay A."/>
            <person name="Aubourg M."/>
            <person name="Argemi X."/>
            <person name="Giard J.-C."/>
            <person name="Tournier I."/>
            <person name="Francois P."/>
            <person name="Pestel-Caron M."/>
        </authorList>
    </citation>
    <scope>NUCLEOTIDE SEQUENCE [LARGE SCALE GENOMIC DNA]</scope>
    <source>
        <strain evidence="7 8">SL13</strain>
    </source>
</reference>
<dbReference type="EMBL" id="CP041722">
    <property type="protein sequence ID" value="QEX38010.1"/>
    <property type="molecule type" value="Genomic_DNA"/>
</dbReference>
<keyword evidence="4" id="KW-0051">Antiviral defense</keyword>
<evidence type="ECO:0000313" key="7">
    <source>
        <dbReference type="EMBL" id="QEX38010.1"/>
    </source>
</evidence>
<name>A0ABX6BT09_STALU</name>
<evidence type="ECO:0000259" key="5">
    <source>
        <dbReference type="Pfam" id="PF03787"/>
    </source>
</evidence>
<dbReference type="InterPro" id="IPR040932">
    <property type="entry name" value="Csm4_C"/>
</dbReference>
<evidence type="ECO:0000313" key="8">
    <source>
        <dbReference type="Proteomes" id="UP000325462"/>
    </source>
</evidence>
<proteinExistence type="inferred from homology"/>
<evidence type="ECO:0000256" key="4">
    <source>
        <dbReference type="ARBA" id="ARBA00023118"/>
    </source>
</evidence>
<evidence type="ECO:0000256" key="1">
    <source>
        <dbReference type="ARBA" id="ARBA00005772"/>
    </source>
</evidence>
<evidence type="ECO:0000259" key="6">
    <source>
        <dbReference type="Pfam" id="PF17953"/>
    </source>
</evidence>
<feature type="domain" description="CRISPR type III-associated protein" evidence="5">
    <location>
        <begin position="7"/>
        <end position="197"/>
    </location>
</feature>
<dbReference type="RefSeq" id="WP_002479164.1">
    <property type="nucleotide sequence ID" value="NZ_CP020735.1"/>
</dbReference>
<dbReference type="Pfam" id="PF03787">
    <property type="entry name" value="RAMPs"/>
    <property type="match status" value="1"/>
</dbReference>
<keyword evidence="3" id="KW-0694">RNA-binding</keyword>
<evidence type="ECO:0000256" key="3">
    <source>
        <dbReference type="ARBA" id="ARBA00022884"/>
    </source>
</evidence>
<gene>
    <name evidence="7" type="primary">csm4</name>
    <name evidence="7" type="ORF">FO454_03335</name>
</gene>
<sequence length="302" mass="34683">MITKIFKLSFKTPVHFGKKRLSDGEMTIKADTLFSALYTETLNLGKQTNWLMNDLIISDTFPYESELYYLPKPLIKIESNSEGNHKDFKKLKYVPVYNYNDYIKGQLSEEDVRDLNDIFRVGQFSLQTKVSLKAQEQSPNEDSEPYSVGTFSFEKDAGLYFIAKGSERTIQRLNEVMYALQFSGIGGKRSAGYGRFEYTCVSNENISNLLNQDGDNFILLSTSMAKREELEASLNKARYILSKRTGFIQSTTYSDRLVKKNDFYSFSVGSVFKTIFKGDIFNVGNQGQHPVYRYAKPLWMEV</sequence>